<dbReference type="PROSITE" id="PS50893">
    <property type="entry name" value="ABC_TRANSPORTER_2"/>
    <property type="match status" value="1"/>
</dbReference>
<dbReference type="NCBIfam" id="TIGR01727">
    <property type="entry name" value="oligo_HPY"/>
    <property type="match status" value="1"/>
</dbReference>
<evidence type="ECO:0000256" key="3">
    <source>
        <dbReference type="ARBA" id="ARBA00022448"/>
    </source>
</evidence>
<dbReference type="SMART" id="SM00382">
    <property type="entry name" value="AAA"/>
    <property type="match status" value="1"/>
</dbReference>
<dbReference type="AlphaFoldDB" id="A0A109JMI5"/>
<dbReference type="InterPro" id="IPR027417">
    <property type="entry name" value="P-loop_NTPase"/>
</dbReference>
<dbReference type="RefSeq" id="WP_066510555.1">
    <property type="nucleotide sequence ID" value="NZ_LNCU01000088.1"/>
</dbReference>
<comment type="caution">
    <text evidence="8">The sequence shown here is derived from an EMBL/GenBank/DDBJ whole genome shotgun (WGS) entry which is preliminary data.</text>
</comment>
<keyword evidence="9" id="KW-1185">Reference proteome</keyword>
<evidence type="ECO:0000256" key="6">
    <source>
        <dbReference type="ARBA" id="ARBA00024722"/>
    </source>
</evidence>
<dbReference type="GO" id="GO:0016887">
    <property type="term" value="F:ATP hydrolysis activity"/>
    <property type="evidence" value="ECO:0007669"/>
    <property type="project" value="InterPro"/>
</dbReference>
<dbReference type="EMBL" id="LNCU01000088">
    <property type="protein sequence ID" value="KWV51833.1"/>
    <property type="molecule type" value="Genomic_DNA"/>
</dbReference>
<evidence type="ECO:0000256" key="2">
    <source>
        <dbReference type="ARBA" id="ARBA00005417"/>
    </source>
</evidence>
<protein>
    <submittedName>
        <fullName evidence="8">Peptide ABC transporter ATP-binding protein</fullName>
    </submittedName>
</protein>
<dbReference type="Pfam" id="PF00005">
    <property type="entry name" value="ABC_tran"/>
    <property type="match status" value="1"/>
</dbReference>
<dbReference type="GO" id="GO:0005524">
    <property type="term" value="F:ATP binding"/>
    <property type="evidence" value="ECO:0007669"/>
    <property type="project" value="UniProtKB-KW"/>
</dbReference>
<dbReference type="FunFam" id="3.40.50.300:FF:000016">
    <property type="entry name" value="Oligopeptide ABC transporter ATP-binding component"/>
    <property type="match status" value="1"/>
</dbReference>
<dbReference type="Gene3D" id="3.40.50.300">
    <property type="entry name" value="P-loop containing nucleotide triphosphate hydrolases"/>
    <property type="match status" value="1"/>
</dbReference>
<dbReference type="PANTHER" id="PTHR43776:SF7">
    <property type="entry name" value="D,D-DIPEPTIDE TRANSPORT ATP-BINDING PROTEIN DDPF-RELATED"/>
    <property type="match status" value="1"/>
</dbReference>
<dbReference type="InterPro" id="IPR013563">
    <property type="entry name" value="Oligopep_ABC_C"/>
</dbReference>
<accession>A0A109JMI5</accession>
<dbReference type="OrthoDB" id="9815712at2"/>
<dbReference type="Proteomes" id="UP000057737">
    <property type="component" value="Unassembled WGS sequence"/>
</dbReference>
<organism evidence="8 9">
    <name type="scientific">Bradyrhizobium macuxiense</name>
    <dbReference type="NCBI Taxonomy" id="1755647"/>
    <lineage>
        <taxon>Bacteria</taxon>
        <taxon>Pseudomonadati</taxon>
        <taxon>Pseudomonadota</taxon>
        <taxon>Alphaproteobacteria</taxon>
        <taxon>Hyphomicrobiales</taxon>
        <taxon>Nitrobacteraceae</taxon>
        <taxon>Bradyrhizobium</taxon>
    </lineage>
</organism>
<dbReference type="InterPro" id="IPR003593">
    <property type="entry name" value="AAA+_ATPase"/>
</dbReference>
<evidence type="ECO:0000313" key="8">
    <source>
        <dbReference type="EMBL" id="KWV51833.1"/>
    </source>
</evidence>
<dbReference type="SUPFAM" id="SSF52540">
    <property type="entry name" value="P-loop containing nucleoside triphosphate hydrolases"/>
    <property type="match status" value="1"/>
</dbReference>
<dbReference type="GO" id="GO:0005886">
    <property type="term" value="C:plasma membrane"/>
    <property type="evidence" value="ECO:0007669"/>
    <property type="project" value="UniProtKB-SubCell"/>
</dbReference>
<gene>
    <name evidence="8" type="ORF">AS156_12180</name>
</gene>
<comment type="subcellular location">
    <subcellularLocation>
        <location evidence="1">Cell inner membrane</location>
        <topology evidence="1">Peripheral membrane protein</topology>
    </subcellularLocation>
</comment>
<dbReference type="Pfam" id="PF08352">
    <property type="entry name" value="oligo_HPY"/>
    <property type="match status" value="1"/>
</dbReference>
<comment type="function">
    <text evidence="6">Involved in beta-(1--&gt;2)glucan export. Transmembrane domains (TMD) form a pore in the inner membrane and the ATP-binding domain (NBD) is responsible for energy generation.</text>
</comment>
<evidence type="ECO:0000256" key="4">
    <source>
        <dbReference type="ARBA" id="ARBA00022741"/>
    </source>
</evidence>
<dbReference type="GO" id="GO:0055085">
    <property type="term" value="P:transmembrane transport"/>
    <property type="evidence" value="ECO:0007669"/>
    <property type="project" value="UniProtKB-ARBA"/>
</dbReference>
<dbReference type="InterPro" id="IPR017871">
    <property type="entry name" value="ABC_transporter-like_CS"/>
</dbReference>
<dbReference type="PROSITE" id="PS00211">
    <property type="entry name" value="ABC_TRANSPORTER_1"/>
    <property type="match status" value="1"/>
</dbReference>
<feature type="domain" description="ABC transporter" evidence="7">
    <location>
        <begin position="16"/>
        <end position="259"/>
    </location>
</feature>
<dbReference type="PANTHER" id="PTHR43776">
    <property type="entry name" value="TRANSPORT ATP-BINDING PROTEIN"/>
    <property type="match status" value="1"/>
</dbReference>
<dbReference type="InterPro" id="IPR003439">
    <property type="entry name" value="ABC_transporter-like_ATP-bd"/>
</dbReference>
<evidence type="ECO:0000313" key="9">
    <source>
        <dbReference type="Proteomes" id="UP000057737"/>
    </source>
</evidence>
<keyword evidence="4" id="KW-0547">Nucleotide-binding</keyword>
<dbReference type="GO" id="GO:0015833">
    <property type="term" value="P:peptide transport"/>
    <property type="evidence" value="ECO:0007669"/>
    <property type="project" value="InterPro"/>
</dbReference>
<keyword evidence="3" id="KW-0813">Transport</keyword>
<proteinExistence type="inferred from homology"/>
<evidence type="ECO:0000256" key="1">
    <source>
        <dbReference type="ARBA" id="ARBA00004417"/>
    </source>
</evidence>
<sequence>MTAASAEPSREPIVSVRDLQVRFQTSDRRATVKAVDGVNFDVRRGETFGIIGESGSGKTTIGRALVFLLKPSAGAILHDGTDPLALSRKQFQSHRRDYQIIFQDPNAALNPRMTILASVLEPLELAGIGTKAERERQAREALERVGLPQEFGERYPHQLSGGQKQRVVIARALTLRPKLIVCDEVVAALDMSIRGDVLNLFADLQRDLGLTYVFITHDLAVVSHISERVAVMYLGQFVELGPTEAVSERPLHPYTQALLSAEPRPLPSSMRLEERIVLQGEVPSPIDPPTGCRFRTRCPHAQPLCAEQAPEWRELKPDHWVACHFADPNFSPDQEPPEETP</sequence>
<reference evidence="8 9" key="1">
    <citation type="submission" date="2015-11" db="EMBL/GenBank/DDBJ databases">
        <title>Draft Genome Sequence of the Strain BR 10303 (Bradyrhizobium sp.) isolated from nodules of Centrolobium paraense.</title>
        <authorList>
            <person name="Zelli J.E."/>
            <person name="Simoes-Araujo J.L."/>
            <person name="Barauna A.C."/>
            <person name="Silva K."/>
        </authorList>
    </citation>
    <scope>NUCLEOTIDE SEQUENCE [LARGE SCALE GENOMIC DNA]</scope>
    <source>
        <strain evidence="8 9">BR 10303</strain>
    </source>
</reference>
<evidence type="ECO:0000259" key="7">
    <source>
        <dbReference type="PROSITE" id="PS50893"/>
    </source>
</evidence>
<keyword evidence="5 8" id="KW-0067">ATP-binding</keyword>
<dbReference type="CDD" id="cd03257">
    <property type="entry name" value="ABC_NikE_OppD_transporters"/>
    <property type="match status" value="1"/>
</dbReference>
<evidence type="ECO:0000256" key="5">
    <source>
        <dbReference type="ARBA" id="ARBA00022840"/>
    </source>
</evidence>
<name>A0A109JMI5_9BRAD</name>
<comment type="similarity">
    <text evidence="2">Belongs to the ABC transporter superfamily.</text>
</comment>
<dbReference type="InterPro" id="IPR050319">
    <property type="entry name" value="ABC_transp_ATP-bind"/>
</dbReference>